<accession>A0ABW3VHF7</accession>
<dbReference type="InterPro" id="IPR036388">
    <property type="entry name" value="WH-like_DNA-bd_sf"/>
</dbReference>
<organism evidence="2 3">
    <name type="scientific">Pseudonocardia benzenivorans</name>
    <dbReference type="NCBI Taxonomy" id="228005"/>
    <lineage>
        <taxon>Bacteria</taxon>
        <taxon>Bacillati</taxon>
        <taxon>Actinomycetota</taxon>
        <taxon>Actinomycetes</taxon>
        <taxon>Pseudonocardiales</taxon>
        <taxon>Pseudonocardiaceae</taxon>
        <taxon>Pseudonocardia</taxon>
    </lineage>
</organism>
<dbReference type="Gene3D" id="1.10.10.10">
    <property type="entry name" value="Winged helix-like DNA-binding domain superfamily/Winged helix DNA-binding domain"/>
    <property type="match status" value="1"/>
</dbReference>
<feature type="domain" description="HTH luxR-type" evidence="1">
    <location>
        <begin position="686"/>
        <end position="751"/>
    </location>
</feature>
<evidence type="ECO:0000313" key="3">
    <source>
        <dbReference type="Proteomes" id="UP001597182"/>
    </source>
</evidence>
<dbReference type="InterPro" id="IPR011990">
    <property type="entry name" value="TPR-like_helical_dom_sf"/>
</dbReference>
<dbReference type="InterPro" id="IPR058852">
    <property type="entry name" value="HTH_77"/>
</dbReference>
<dbReference type="Gene3D" id="3.40.50.300">
    <property type="entry name" value="P-loop containing nucleotide triphosphate hydrolases"/>
    <property type="match status" value="1"/>
</dbReference>
<dbReference type="CDD" id="cd06170">
    <property type="entry name" value="LuxR_C_like"/>
    <property type="match status" value="1"/>
</dbReference>
<dbReference type="SMART" id="SM00421">
    <property type="entry name" value="HTH_LUXR"/>
    <property type="match status" value="1"/>
</dbReference>
<dbReference type="PROSITE" id="PS50043">
    <property type="entry name" value="HTH_LUXR_2"/>
    <property type="match status" value="1"/>
</dbReference>
<dbReference type="GO" id="GO:0005524">
    <property type="term" value="F:ATP binding"/>
    <property type="evidence" value="ECO:0007669"/>
    <property type="project" value="UniProtKB-KW"/>
</dbReference>
<dbReference type="EMBL" id="JBHTMB010000140">
    <property type="protein sequence ID" value="MFD1234717.1"/>
    <property type="molecule type" value="Genomic_DNA"/>
</dbReference>
<dbReference type="SUPFAM" id="SSF48452">
    <property type="entry name" value="TPR-like"/>
    <property type="match status" value="1"/>
</dbReference>
<keyword evidence="2" id="KW-0067">ATP-binding</keyword>
<evidence type="ECO:0000259" key="1">
    <source>
        <dbReference type="PROSITE" id="PS50043"/>
    </source>
</evidence>
<dbReference type="PANTHER" id="PTHR47691:SF3">
    <property type="entry name" value="HTH-TYPE TRANSCRIPTIONAL REGULATOR RV0890C-RELATED"/>
    <property type="match status" value="1"/>
</dbReference>
<dbReference type="InterPro" id="IPR016032">
    <property type="entry name" value="Sig_transdc_resp-reg_C-effctor"/>
</dbReference>
<proteinExistence type="predicted"/>
<dbReference type="PRINTS" id="PR00364">
    <property type="entry name" value="DISEASERSIST"/>
</dbReference>
<sequence>MLPRPSTSFVGREGELARARALLLGTRLLTLTGPGGCGKTRMAIELAGRSPEDFPDGVHFVSLAAVRDPALVPVSTARGIGLQDARGTPLLEHLSGYLSERDALVILDNMEQVLAARGFVADLLAATTRPRILVTSRSPLHLSWEQEFPVPALGVPPGGPAASTASVAGCESVRLFVARAAASAPGFTVTGENAAAVAGIAERLEGLPLAIELAAARVKVLEPAAILARLEDSLGLLVGGRRDAPDRHRALRATILWSHELLSEAAKALLAVCSVFRGGIDLAVLEGVCREAVHLPVPVLDALTELVDHSLVRADPVLGAAPRFAMLETVREFAAEQLVALPGHERVRAAHAAAFRALAEGLARPPAGPDRVGLDLVEREHDNFRAALDHYGETEPGTALRLANRLTAFWSIRGHFSEGRRRLGELLARVPDDDPERVDALNCAAWLATDQGDGAAAVPLLDETLARARAAGDRAGEATVLYYRGRASAIAGDPAGRADIERALELQLETGDDAGIAAALWLGGAVAILGEDHRLARERLERCVALCEARGLPAIEARARQLHAMADLELGDLARARAVLTRAVPAVVDLGDRFAIAVGLSLLAGLAARTGRPRVALRLAGAAAAYEEVNQTHRPQNVRARLDAWLEPARATVGAAAAKLVEGGRGMTVDQAVALGLADAPEDPWRAGPGAGLTRREREIAALVATGMTNREIAGRLQLSVRTVEVHVDHALTKVGLRTRTQLAAWLHQDGLAPGDT</sequence>
<dbReference type="Gene3D" id="1.25.40.10">
    <property type="entry name" value="Tetratricopeptide repeat domain"/>
    <property type="match status" value="1"/>
</dbReference>
<dbReference type="InterPro" id="IPR027417">
    <property type="entry name" value="P-loop_NTPase"/>
</dbReference>
<dbReference type="Pfam" id="PF00196">
    <property type="entry name" value="GerE"/>
    <property type="match status" value="1"/>
</dbReference>
<dbReference type="PRINTS" id="PR00038">
    <property type="entry name" value="HTHLUXR"/>
</dbReference>
<comment type="caution">
    <text evidence="2">The sequence shown here is derived from an EMBL/GenBank/DDBJ whole genome shotgun (WGS) entry which is preliminary data.</text>
</comment>
<protein>
    <submittedName>
        <fullName evidence="2">ATP-binding protein</fullName>
    </submittedName>
</protein>
<dbReference type="Pfam" id="PF25872">
    <property type="entry name" value="HTH_77"/>
    <property type="match status" value="1"/>
</dbReference>
<dbReference type="PANTHER" id="PTHR47691">
    <property type="entry name" value="REGULATOR-RELATED"/>
    <property type="match status" value="1"/>
</dbReference>
<dbReference type="Proteomes" id="UP001597182">
    <property type="component" value="Unassembled WGS sequence"/>
</dbReference>
<dbReference type="InterPro" id="IPR000792">
    <property type="entry name" value="Tscrpt_reg_LuxR_C"/>
</dbReference>
<name>A0ABW3VHF7_9PSEU</name>
<keyword evidence="3" id="KW-1185">Reference proteome</keyword>
<keyword evidence="2" id="KW-0547">Nucleotide-binding</keyword>
<evidence type="ECO:0000313" key="2">
    <source>
        <dbReference type="EMBL" id="MFD1234717.1"/>
    </source>
</evidence>
<dbReference type="SUPFAM" id="SSF52540">
    <property type="entry name" value="P-loop containing nucleoside triphosphate hydrolases"/>
    <property type="match status" value="1"/>
</dbReference>
<dbReference type="PROSITE" id="PS00622">
    <property type="entry name" value="HTH_LUXR_1"/>
    <property type="match status" value="1"/>
</dbReference>
<dbReference type="SUPFAM" id="SSF46894">
    <property type="entry name" value="C-terminal effector domain of the bipartite response regulators"/>
    <property type="match status" value="1"/>
</dbReference>
<reference evidence="3" key="1">
    <citation type="journal article" date="2019" name="Int. J. Syst. Evol. Microbiol.">
        <title>The Global Catalogue of Microorganisms (GCM) 10K type strain sequencing project: providing services to taxonomists for standard genome sequencing and annotation.</title>
        <authorList>
            <consortium name="The Broad Institute Genomics Platform"/>
            <consortium name="The Broad Institute Genome Sequencing Center for Infectious Disease"/>
            <person name="Wu L."/>
            <person name="Ma J."/>
        </authorList>
    </citation>
    <scope>NUCLEOTIDE SEQUENCE [LARGE SCALE GENOMIC DNA]</scope>
    <source>
        <strain evidence="3">CCUG 49018</strain>
    </source>
</reference>
<dbReference type="RefSeq" id="WP_346091344.1">
    <property type="nucleotide sequence ID" value="NZ_BAABKS010000022.1"/>
</dbReference>
<gene>
    <name evidence="2" type="ORF">ACFQ34_15610</name>
</gene>